<dbReference type="PRINTS" id="PR00038">
    <property type="entry name" value="HTHLUXR"/>
</dbReference>
<dbReference type="PANTHER" id="PTHR43214:SF43">
    <property type="entry name" value="TWO-COMPONENT RESPONSE REGULATOR"/>
    <property type="match status" value="1"/>
</dbReference>
<protein>
    <submittedName>
        <fullName evidence="3">Regulatory protein, luxR family</fullName>
    </submittedName>
</protein>
<dbReference type="InterPro" id="IPR016032">
    <property type="entry name" value="Sig_transdc_resp-reg_C-effctor"/>
</dbReference>
<dbReference type="GO" id="GO:0003677">
    <property type="term" value="F:DNA binding"/>
    <property type="evidence" value="ECO:0007669"/>
    <property type="project" value="UniProtKB-KW"/>
</dbReference>
<reference evidence="4" key="1">
    <citation type="submission" date="2016-10" db="EMBL/GenBank/DDBJ databases">
        <authorList>
            <person name="Varghese N."/>
            <person name="Submissions S."/>
        </authorList>
    </citation>
    <scope>NUCLEOTIDE SEQUENCE [LARGE SCALE GENOMIC DNA]</scope>
    <source>
        <strain evidence="4">CGMCC 1.10971</strain>
    </source>
</reference>
<dbReference type="EMBL" id="FOOU01000003">
    <property type="protein sequence ID" value="SFG06060.1"/>
    <property type="molecule type" value="Genomic_DNA"/>
</dbReference>
<dbReference type="Proteomes" id="UP000198623">
    <property type="component" value="Unassembled WGS sequence"/>
</dbReference>
<dbReference type="Pfam" id="PF00196">
    <property type="entry name" value="GerE"/>
    <property type="match status" value="1"/>
</dbReference>
<proteinExistence type="predicted"/>
<organism evidence="3 4">
    <name type="scientific">Neptunomonas qingdaonensis</name>
    <dbReference type="NCBI Taxonomy" id="1045558"/>
    <lineage>
        <taxon>Bacteria</taxon>
        <taxon>Pseudomonadati</taxon>
        <taxon>Pseudomonadota</taxon>
        <taxon>Gammaproteobacteria</taxon>
        <taxon>Oceanospirillales</taxon>
        <taxon>Oceanospirillaceae</taxon>
        <taxon>Neptunomonas</taxon>
    </lineage>
</organism>
<dbReference type="GO" id="GO:0006355">
    <property type="term" value="P:regulation of DNA-templated transcription"/>
    <property type="evidence" value="ECO:0007669"/>
    <property type="project" value="InterPro"/>
</dbReference>
<gene>
    <name evidence="3" type="ORF">SAMN05216175_10362</name>
</gene>
<dbReference type="AlphaFoldDB" id="A0A1I2NST1"/>
<evidence type="ECO:0000259" key="2">
    <source>
        <dbReference type="PROSITE" id="PS50043"/>
    </source>
</evidence>
<dbReference type="InterPro" id="IPR039420">
    <property type="entry name" value="WalR-like"/>
</dbReference>
<dbReference type="SUPFAM" id="SSF46894">
    <property type="entry name" value="C-terminal effector domain of the bipartite response regulators"/>
    <property type="match status" value="1"/>
</dbReference>
<dbReference type="RefSeq" id="WP_090725450.1">
    <property type="nucleotide sequence ID" value="NZ_FOOU01000003.1"/>
</dbReference>
<evidence type="ECO:0000256" key="1">
    <source>
        <dbReference type="ARBA" id="ARBA00023125"/>
    </source>
</evidence>
<sequence length="236" mass="26357">MKLYIVSANKEVVSRWAGFAEALEYSIEVVDVNQLSLRKFNDHGCGLIHISSLNSAKDSPAKDSPVKDSPVKDSPVKDYLLDQLCVKYPLIKWVALSDQPSDAEGLSYLGSGFRGYINTYVTKSLFHELLNVVMKNDIWAGPSLTQRLLKQYLAAPLRSDLEHDITHVQHDSDQYGFTDREDQVLDILITGASNKEIARELGITERTIKAHVASLLHKTGTKDRVLLILKLAHQTA</sequence>
<dbReference type="CDD" id="cd06170">
    <property type="entry name" value="LuxR_C_like"/>
    <property type="match status" value="1"/>
</dbReference>
<dbReference type="PROSITE" id="PS00622">
    <property type="entry name" value="HTH_LUXR_1"/>
    <property type="match status" value="1"/>
</dbReference>
<evidence type="ECO:0000313" key="3">
    <source>
        <dbReference type="EMBL" id="SFG06060.1"/>
    </source>
</evidence>
<name>A0A1I2NST1_9GAMM</name>
<dbReference type="SMART" id="SM00421">
    <property type="entry name" value="HTH_LUXR"/>
    <property type="match status" value="1"/>
</dbReference>
<dbReference type="PROSITE" id="PS50043">
    <property type="entry name" value="HTH_LUXR_2"/>
    <property type="match status" value="1"/>
</dbReference>
<dbReference type="PANTHER" id="PTHR43214">
    <property type="entry name" value="TWO-COMPONENT RESPONSE REGULATOR"/>
    <property type="match status" value="1"/>
</dbReference>
<dbReference type="OrthoDB" id="9794397at2"/>
<evidence type="ECO:0000313" key="4">
    <source>
        <dbReference type="Proteomes" id="UP000198623"/>
    </source>
</evidence>
<dbReference type="InterPro" id="IPR000792">
    <property type="entry name" value="Tscrpt_reg_LuxR_C"/>
</dbReference>
<dbReference type="STRING" id="1045558.SAMN05216175_10362"/>
<keyword evidence="4" id="KW-1185">Reference proteome</keyword>
<accession>A0A1I2NST1</accession>
<keyword evidence="1" id="KW-0238">DNA-binding</keyword>
<dbReference type="Gene3D" id="3.40.50.2300">
    <property type="match status" value="1"/>
</dbReference>
<feature type="domain" description="HTH luxR-type" evidence="2">
    <location>
        <begin position="170"/>
        <end position="235"/>
    </location>
</feature>